<dbReference type="InterPro" id="IPR010836">
    <property type="entry name" value="SapC"/>
</dbReference>
<evidence type="ECO:0000313" key="2">
    <source>
        <dbReference type="EMBL" id="KAB1139581.1"/>
    </source>
</evidence>
<accession>A0A6H9UNP9</accession>
<feature type="region of interest" description="Disordered" evidence="1">
    <location>
        <begin position="1"/>
        <end position="21"/>
    </location>
</feature>
<dbReference type="Pfam" id="PF07277">
    <property type="entry name" value="SapC"/>
    <property type="match status" value="1"/>
</dbReference>
<dbReference type="Proteomes" id="UP000442707">
    <property type="component" value="Unassembled WGS sequence"/>
</dbReference>
<evidence type="ECO:0000313" key="3">
    <source>
        <dbReference type="Proteomes" id="UP000442707"/>
    </source>
</evidence>
<name>A0A6H9UNP9_9ACTN</name>
<gene>
    <name evidence="2" type="ORF">F7R91_39380</name>
</gene>
<dbReference type="EMBL" id="VZRB01000058">
    <property type="protein sequence ID" value="KAB1139581.1"/>
    <property type="molecule type" value="Genomic_DNA"/>
</dbReference>
<evidence type="ECO:0000256" key="1">
    <source>
        <dbReference type="SAM" id="MobiDB-lite"/>
    </source>
</evidence>
<keyword evidence="3" id="KW-1185">Reference proteome</keyword>
<organism evidence="2 3">
    <name type="scientific">Streptomyces luteolifulvus</name>
    <dbReference type="NCBI Taxonomy" id="2615112"/>
    <lineage>
        <taxon>Bacteria</taxon>
        <taxon>Bacillati</taxon>
        <taxon>Actinomycetota</taxon>
        <taxon>Actinomycetes</taxon>
        <taxon>Kitasatosporales</taxon>
        <taxon>Streptomycetaceae</taxon>
        <taxon>Streptomyces</taxon>
    </lineage>
</organism>
<reference evidence="2 3" key="1">
    <citation type="submission" date="2019-09" db="EMBL/GenBank/DDBJ databases">
        <title>Screening of Novel Bioactive Compounds from Soil-Associated.</title>
        <authorList>
            <person name="Zhao S."/>
        </authorList>
    </citation>
    <scope>NUCLEOTIDE SEQUENCE [LARGE SCALE GENOMIC DNA]</scope>
    <source>
        <strain evidence="2 3">HIT-DPA4</strain>
    </source>
</reference>
<proteinExistence type="predicted"/>
<comment type="caution">
    <text evidence="2">The sequence shown here is derived from an EMBL/GenBank/DDBJ whole genome shotgun (WGS) entry which is preliminary data.</text>
</comment>
<feature type="compositionally biased region" description="Basic and acidic residues" evidence="1">
    <location>
        <begin position="1"/>
        <end position="15"/>
    </location>
</feature>
<dbReference type="AlphaFoldDB" id="A0A6H9UNP9"/>
<sequence length="168" mass="18118">MEGRSHADRAVEQGRPRATPYDLATEGAFRRHGAPRLAPGGGVRQGRGGLPIVLSEGPTGLTPCALQGLQQRAATSTSRQTGVGAPHTYRPAMIRAYPFFPVEEQDGQFGVGFDADYEGWSTIDGDRLFQDDGSPAPVLADRLELLQWCVTETQRTQTSRRSCSVSAC</sequence>
<protein>
    <submittedName>
        <fullName evidence="2">SapC family protein</fullName>
    </submittedName>
</protein>
<dbReference type="RefSeq" id="WP_150958410.1">
    <property type="nucleotide sequence ID" value="NZ_VZRB01000058.1"/>
</dbReference>